<dbReference type="GO" id="GO:0044875">
    <property type="term" value="F:gamma-glutamyl hercynylcysteine sulfoxide synthase activity"/>
    <property type="evidence" value="ECO:0007669"/>
    <property type="project" value="UniProtKB-EC"/>
</dbReference>
<feature type="compositionally biased region" description="Basic and acidic residues" evidence="1">
    <location>
        <begin position="213"/>
        <end position="222"/>
    </location>
</feature>
<feature type="domain" description="Sulfatase-modifying factor enzyme-like" evidence="3">
    <location>
        <begin position="289"/>
        <end position="524"/>
    </location>
</feature>
<keyword evidence="5" id="KW-1185">Reference proteome</keyword>
<dbReference type="InterPro" id="IPR042095">
    <property type="entry name" value="SUMF_sf"/>
</dbReference>
<feature type="chain" id="PRO_5047361563" evidence="2">
    <location>
        <begin position="30"/>
        <end position="527"/>
    </location>
</feature>
<feature type="compositionally biased region" description="Basic and acidic residues" evidence="1">
    <location>
        <begin position="122"/>
        <end position="133"/>
    </location>
</feature>
<feature type="region of interest" description="Disordered" evidence="1">
    <location>
        <begin position="92"/>
        <end position="276"/>
    </location>
</feature>
<organism evidence="4 5">
    <name type="scientific">Candidatus Magnetaquiglobus chichijimensis</name>
    <dbReference type="NCBI Taxonomy" id="3141448"/>
    <lineage>
        <taxon>Bacteria</taxon>
        <taxon>Pseudomonadati</taxon>
        <taxon>Pseudomonadota</taxon>
        <taxon>Magnetococcia</taxon>
        <taxon>Magnetococcales</taxon>
        <taxon>Candidatus Magnetaquicoccaceae</taxon>
        <taxon>Candidatus Magnetaquiglobus</taxon>
    </lineage>
</organism>
<evidence type="ECO:0000313" key="5">
    <source>
        <dbReference type="Proteomes" id="UP001628193"/>
    </source>
</evidence>
<proteinExistence type="predicted"/>
<sequence>MNSSLPRSTGSILSLLALATPLLWGDANAADPKETIRALAASAEKDLRGHRFTQPVGMNALEKYQKIIAIDPENPAGREGLKKIVSSFQELSKEAETEGNPNLARQRSEKAKRIQAMIDRIAASDKSRAKAESTPKNPPAKPSKPKAEPESMADAGKEELAKPEKRAKSGETPESKRPAPPPPLPLPGPDATWVTEPLPPLDKPATDLAQTGETRKPADASKPDGAAPAVSPPTPGPDSPATSGPDGSDPSKTTPHQEPKLPETTPKVSKKGEVNGQWRVQAEPVTGLEFVEIPGGCFQMGSEGNDPDEKPVHEVCVQSFWMSRTEVTNGQYHRFDEKHVSGAYDGHDLNGDLQPVVNVTWDQANRFAGWMSGRGGVHFRLPTEAEWEYAARAGSKSAFPWGDPPGDGCRHANVGDATAKKAWPKWNVFPCEDGFAETAPVGMFMPNGFGLYDMIGNVWEWVADWYSPSYYASSPKDDPKGPAQGFFRTARGGSWAVWPDYARTANRTGIDPTHPDVHVGFRLVMMP</sequence>
<protein>
    <submittedName>
        <fullName evidence="4">Hercynine oxygenase</fullName>
        <ecNumber evidence="4">1.14.99.50</ecNumber>
    </submittedName>
</protein>
<evidence type="ECO:0000313" key="4">
    <source>
        <dbReference type="EMBL" id="GAB0056318.1"/>
    </source>
</evidence>
<dbReference type="Gene3D" id="3.90.1580.10">
    <property type="entry name" value="paralog of FGE (formylglycine-generating enzyme)"/>
    <property type="match status" value="1"/>
</dbReference>
<dbReference type="InterPro" id="IPR016187">
    <property type="entry name" value="CTDL_fold"/>
</dbReference>
<feature type="signal peptide" evidence="2">
    <location>
        <begin position="1"/>
        <end position="29"/>
    </location>
</feature>
<reference evidence="4 5" key="1">
    <citation type="submission" date="2024-09" db="EMBL/GenBank/DDBJ databases">
        <title>Draft genome sequence of Candidatus Magnetaquicoccaceae bacterium FCR-1.</title>
        <authorList>
            <person name="Shimoshige H."/>
            <person name="Shimamura S."/>
            <person name="Taoka A."/>
            <person name="Kobayashi H."/>
            <person name="Maekawa T."/>
        </authorList>
    </citation>
    <scope>NUCLEOTIDE SEQUENCE [LARGE SCALE GENOMIC DNA]</scope>
    <source>
        <strain evidence="4 5">FCR-1</strain>
    </source>
</reference>
<keyword evidence="4" id="KW-0560">Oxidoreductase</keyword>
<feature type="compositionally biased region" description="Pro residues" evidence="1">
    <location>
        <begin position="178"/>
        <end position="188"/>
    </location>
</feature>
<keyword evidence="2" id="KW-0732">Signal</keyword>
<evidence type="ECO:0000256" key="1">
    <source>
        <dbReference type="SAM" id="MobiDB-lite"/>
    </source>
</evidence>
<dbReference type="Pfam" id="PF03781">
    <property type="entry name" value="FGE-sulfatase"/>
    <property type="match status" value="1"/>
</dbReference>
<evidence type="ECO:0000256" key="2">
    <source>
        <dbReference type="SAM" id="SignalP"/>
    </source>
</evidence>
<dbReference type="InterPro" id="IPR051043">
    <property type="entry name" value="Sulfatase_Mod_Factor_Kinase"/>
</dbReference>
<comment type="caution">
    <text evidence="4">The sequence shown here is derived from an EMBL/GenBank/DDBJ whole genome shotgun (WGS) entry which is preliminary data.</text>
</comment>
<dbReference type="PANTHER" id="PTHR23150:SF19">
    <property type="entry name" value="FORMYLGLYCINE-GENERATING ENZYME"/>
    <property type="match status" value="1"/>
</dbReference>
<gene>
    <name evidence="4" type="primary">egtB_1</name>
    <name evidence="4" type="ORF">SIID45300_00624</name>
</gene>
<accession>A0ABQ0C5Z9</accession>
<dbReference type="RefSeq" id="WP_420904029.1">
    <property type="nucleotide sequence ID" value="NZ_BAAFGK010000002.1"/>
</dbReference>
<dbReference type="PANTHER" id="PTHR23150">
    <property type="entry name" value="SULFATASE MODIFYING FACTOR 1, 2"/>
    <property type="match status" value="1"/>
</dbReference>
<dbReference type="SUPFAM" id="SSF56436">
    <property type="entry name" value="C-type lectin-like"/>
    <property type="match status" value="1"/>
</dbReference>
<evidence type="ECO:0000259" key="3">
    <source>
        <dbReference type="Pfam" id="PF03781"/>
    </source>
</evidence>
<feature type="compositionally biased region" description="Basic and acidic residues" evidence="1">
    <location>
        <begin position="145"/>
        <end position="177"/>
    </location>
</feature>
<name>A0ABQ0C5Z9_9PROT</name>
<dbReference type="EMBL" id="BAAFGK010000002">
    <property type="protein sequence ID" value="GAB0056318.1"/>
    <property type="molecule type" value="Genomic_DNA"/>
</dbReference>
<dbReference type="Proteomes" id="UP001628193">
    <property type="component" value="Unassembled WGS sequence"/>
</dbReference>
<dbReference type="InterPro" id="IPR005532">
    <property type="entry name" value="SUMF_dom"/>
</dbReference>
<dbReference type="EC" id="1.14.99.50" evidence="4"/>